<feature type="compositionally biased region" description="Basic residues" evidence="8">
    <location>
        <begin position="363"/>
        <end position="379"/>
    </location>
</feature>
<evidence type="ECO:0000313" key="11">
    <source>
        <dbReference type="EMBL" id="KAG5659973.1"/>
    </source>
</evidence>
<keyword evidence="6" id="KW-0406">Ion transport</keyword>
<dbReference type="GO" id="GO:0000329">
    <property type="term" value="C:fungal-type vacuole membrane"/>
    <property type="evidence" value="ECO:0007669"/>
    <property type="project" value="TreeGrafter"/>
</dbReference>
<evidence type="ECO:0000256" key="1">
    <source>
        <dbReference type="ARBA" id="ARBA00004127"/>
    </source>
</evidence>
<comment type="similarity">
    <text evidence="2">Belongs to the Ca(2+):cation antiporter (CaCA) (TC 2.A.19) family.</text>
</comment>
<dbReference type="GO" id="GO:0006874">
    <property type="term" value="P:intracellular calcium ion homeostasis"/>
    <property type="evidence" value="ECO:0007669"/>
    <property type="project" value="TreeGrafter"/>
</dbReference>
<feature type="transmembrane region" description="Helical" evidence="9">
    <location>
        <begin position="554"/>
        <end position="573"/>
    </location>
</feature>
<reference evidence="11" key="1">
    <citation type="submission" date="2021-04" db="EMBL/GenBank/DDBJ databases">
        <title>Draft genome of Fusarium avenaceum strain F156N33, isolated from an atmospheric sample in Virginia.</title>
        <authorList>
            <person name="Yang S."/>
            <person name="Vinatzer B.A."/>
            <person name="Coleman J."/>
        </authorList>
    </citation>
    <scope>NUCLEOTIDE SEQUENCE</scope>
    <source>
        <strain evidence="11">F156N33</strain>
    </source>
</reference>
<dbReference type="GO" id="GO:0012505">
    <property type="term" value="C:endomembrane system"/>
    <property type="evidence" value="ECO:0007669"/>
    <property type="project" value="UniProtKB-SubCell"/>
</dbReference>
<feature type="transmembrane region" description="Helical" evidence="9">
    <location>
        <begin position="233"/>
        <end position="252"/>
    </location>
</feature>
<dbReference type="GO" id="GO:0015369">
    <property type="term" value="F:calcium:proton antiporter activity"/>
    <property type="evidence" value="ECO:0007669"/>
    <property type="project" value="TreeGrafter"/>
</dbReference>
<organism evidence="11 12">
    <name type="scientific">Fusarium avenaceum</name>
    <dbReference type="NCBI Taxonomy" id="40199"/>
    <lineage>
        <taxon>Eukaryota</taxon>
        <taxon>Fungi</taxon>
        <taxon>Dikarya</taxon>
        <taxon>Ascomycota</taxon>
        <taxon>Pezizomycotina</taxon>
        <taxon>Sordariomycetes</taxon>
        <taxon>Hypocreomycetidae</taxon>
        <taxon>Hypocreales</taxon>
        <taxon>Nectriaceae</taxon>
        <taxon>Fusarium</taxon>
        <taxon>Fusarium tricinctum species complex</taxon>
    </lineage>
</organism>
<feature type="transmembrane region" description="Helical" evidence="9">
    <location>
        <begin position="190"/>
        <end position="212"/>
    </location>
</feature>
<sequence length="906" mass="99833">MSPSLVSETPRYNDCSQASGSEDEDDSSDPLNGGTAHHGLDFSIRDTMKRALRASSRLGDGVRYQQLGVSTSDLETQSPPVERAGFDFGSSHEGLSFFGHVRSTVVASRLNWLLVFVPIGLAAHSFEINPLAIFMTNAIAIVPLSVMLTEATERIAADAGDTIGALLNITLGNLVELIILVALVNNHIRIVQASILGSVLVNLLLILGSALFASSMSNPDPHSSMEESELLAALLFVSVFVILIPTAFDYTFHMKGKSSEAALSMSRASALVVLVIYIVYFAHEMRGKKVEAPAIPLQTLHADHHNHRRNQNSTSHGSRLIRFVDHDVPTRARSTTLDTSRVAPARETSEDRGKRETAPRASLSHRSRGNSRSHSHSRSGSRTEFYGSELRDLSVSGAHTRTLSELPEVPNHAPHVSSTSSMVAAVAVLVFSSALMSMNAEFLVKTIDDVTHEGGLSEALIGLIILPVVGNIAEYVTVVTVAMRNKLELAISVAVGSAIQIALCVAPLTVLIAWMLGRDLEMAFNVFETTTLVGSGLLINLLILSRANTAIRAIGLKGALMMACYIIIRWQWLDEKYVAIKVKTRRKSPKRSSENEVKVMRHIARTNPKHEGWQFVRKLISSFPIEGTSGYHTCLVFEPLREPLSLYCSRYAGGVIPPEILKILARMMLHALDYLHSECHVIHTDLKPDNIMVKIEDTAIFHKDAKNEYNYPLPEKQLDDRTIYLSRNNYGPLSKPTGTIQLVDFDRAIHTTPGELHTGAIQTEVYRAPEVIVNSGYTFSADIWSLGVLLYELLEGKSLFSPENGDIYDDLSHIGQISALLGPAPRDLLQKGRRTSLFYNDKGEIKDPSRIPDSFSFGSMITNMSGEEKKRFVCFIERMIVWNPEERDTAAELLNDPWLCSDFSQS</sequence>
<feature type="transmembrane region" description="Helical" evidence="9">
    <location>
        <begin position="422"/>
        <end position="440"/>
    </location>
</feature>
<dbReference type="Pfam" id="PF00069">
    <property type="entry name" value="Pkinase"/>
    <property type="match status" value="1"/>
</dbReference>
<dbReference type="PROSITE" id="PS50011">
    <property type="entry name" value="PROTEIN_KINASE_DOM"/>
    <property type="match status" value="1"/>
</dbReference>
<dbReference type="InterPro" id="IPR008271">
    <property type="entry name" value="Ser/Thr_kinase_AS"/>
</dbReference>
<evidence type="ECO:0000256" key="5">
    <source>
        <dbReference type="ARBA" id="ARBA00022989"/>
    </source>
</evidence>
<keyword evidence="5 9" id="KW-1133">Transmembrane helix</keyword>
<dbReference type="Gene3D" id="1.20.1420.30">
    <property type="entry name" value="NCX, central ion-binding region"/>
    <property type="match status" value="2"/>
</dbReference>
<dbReference type="SUPFAM" id="SSF56112">
    <property type="entry name" value="Protein kinase-like (PK-like)"/>
    <property type="match status" value="1"/>
</dbReference>
<gene>
    <name evidence="11" type="ORF">KAF25_003495</name>
</gene>
<feature type="transmembrane region" description="Helical" evidence="9">
    <location>
        <begin position="460"/>
        <end position="482"/>
    </location>
</feature>
<dbReference type="Proteomes" id="UP000782241">
    <property type="component" value="Unassembled WGS sequence"/>
</dbReference>
<dbReference type="InterPro" id="IPR011009">
    <property type="entry name" value="Kinase-like_dom_sf"/>
</dbReference>
<evidence type="ECO:0000256" key="9">
    <source>
        <dbReference type="SAM" id="Phobius"/>
    </source>
</evidence>
<dbReference type="InterPro" id="IPR004713">
    <property type="entry name" value="CaH_exchang"/>
</dbReference>
<keyword evidence="3" id="KW-0813">Transport</keyword>
<name>A0A9P7H522_9HYPO</name>
<dbReference type="AlphaFoldDB" id="A0A9P7H522"/>
<evidence type="ECO:0000256" key="7">
    <source>
        <dbReference type="ARBA" id="ARBA00023136"/>
    </source>
</evidence>
<dbReference type="InterPro" id="IPR000719">
    <property type="entry name" value="Prot_kinase_dom"/>
</dbReference>
<evidence type="ECO:0000256" key="6">
    <source>
        <dbReference type="ARBA" id="ARBA00023065"/>
    </source>
</evidence>
<dbReference type="GO" id="GO:0004672">
    <property type="term" value="F:protein kinase activity"/>
    <property type="evidence" value="ECO:0007669"/>
    <property type="project" value="InterPro"/>
</dbReference>
<feature type="transmembrane region" description="Helical" evidence="9">
    <location>
        <begin position="489"/>
        <end position="516"/>
    </location>
</feature>
<accession>A0A9P7H522</accession>
<dbReference type="SMART" id="SM00220">
    <property type="entry name" value="S_TKc"/>
    <property type="match status" value="1"/>
</dbReference>
<keyword evidence="7 9" id="KW-0472">Membrane</keyword>
<feature type="domain" description="Protein kinase" evidence="10">
    <location>
        <begin position="527"/>
        <end position="899"/>
    </location>
</feature>
<feature type="transmembrane region" description="Helical" evidence="9">
    <location>
        <begin position="264"/>
        <end position="282"/>
    </location>
</feature>
<dbReference type="PANTHER" id="PTHR31503:SF18">
    <property type="entry name" value="CA(2+)_H(+) EXCHANGER, PUTATIVE (EUROFUNG)-RELATED"/>
    <property type="match status" value="1"/>
</dbReference>
<feature type="transmembrane region" description="Helical" evidence="9">
    <location>
        <begin position="522"/>
        <end position="542"/>
    </location>
</feature>
<dbReference type="InterPro" id="IPR044880">
    <property type="entry name" value="NCX_ion-bd_dom_sf"/>
</dbReference>
<dbReference type="Gene3D" id="1.10.510.10">
    <property type="entry name" value="Transferase(Phosphotransferase) domain 1"/>
    <property type="match status" value="1"/>
</dbReference>
<dbReference type="PANTHER" id="PTHR31503">
    <property type="entry name" value="VACUOLAR CALCIUM ION TRANSPORTER"/>
    <property type="match status" value="1"/>
</dbReference>
<proteinExistence type="inferred from homology"/>
<feature type="region of interest" description="Disordered" evidence="8">
    <location>
        <begin position="1"/>
        <end position="39"/>
    </location>
</feature>
<dbReference type="InterPro" id="IPR004837">
    <property type="entry name" value="NaCa_Exmemb"/>
</dbReference>
<dbReference type="PROSITE" id="PS00108">
    <property type="entry name" value="PROTEIN_KINASE_ST"/>
    <property type="match status" value="1"/>
</dbReference>
<comment type="caution">
    <text evidence="11">The sequence shown here is derived from an EMBL/GenBank/DDBJ whole genome shotgun (WGS) entry which is preliminary data.</text>
</comment>
<feature type="transmembrane region" description="Helical" evidence="9">
    <location>
        <begin position="132"/>
        <end position="151"/>
    </location>
</feature>
<evidence type="ECO:0000256" key="8">
    <source>
        <dbReference type="SAM" id="MobiDB-lite"/>
    </source>
</evidence>
<feature type="compositionally biased region" description="Basic and acidic residues" evidence="8">
    <location>
        <begin position="347"/>
        <end position="358"/>
    </location>
</feature>
<evidence type="ECO:0000256" key="3">
    <source>
        <dbReference type="ARBA" id="ARBA00022448"/>
    </source>
</evidence>
<dbReference type="GO" id="GO:0005524">
    <property type="term" value="F:ATP binding"/>
    <property type="evidence" value="ECO:0007669"/>
    <property type="project" value="InterPro"/>
</dbReference>
<feature type="transmembrane region" description="Helical" evidence="9">
    <location>
        <begin position="163"/>
        <end position="184"/>
    </location>
</feature>
<feature type="region of interest" description="Disordered" evidence="8">
    <location>
        <begin position="303"/>
        <end position="386"/>
    </location>
</feature>
<evidence type="ECO:0000313" key="12">
    <source>
        <dbReference type="Proteomes" id="UP000782241"/>
    </source>
</evidence>
<keyword evidence="4 9" id="KW-0812">Transmembrane</keyword>
<dbReference type="Gene3D" id="3.30.200.20">
    <property type="entry name" value="Phosphorylase Kinase, domain 1"/>
    <property type="match status" value="1"/>
</dbReference>
<keyword evidence="12" id="KW-1185">Reference proteome</keyword>
<evidence type="ECO:0000256" key="4">
    <source>
        <dbReference type="ARBA" id="ARBA00022692"/>
    </source>
</evidence>
<protein>
    <recommendedName>
        <fullName evidence="10">Protein kinase domain-containing protein</fullName>
    </recommendedName>
</protein>
<evidence type="ECO:0000256" key="2">
    <source>
        <dbReference type="ARBA" id="ARBA00008170"/>
    </source>
</evidence>
<dbReference type="Pfam" id="PF01699">
    <property type="entry name" value="Na_Ca_ex"/>
    <property type="match status" value="2"/>
</dbReference>
<dbReference type="EMBL" id="JAGPUO010000010">
    <property type="protein sequence ID" value="KAG5659973.1"/>
    <property type="molecule type" value="Genomic_DNA"/>
</dbReference>
<comment type="subcellular location">
    <subcellularLocation>
        <location evidence="1">Endomembrane system</location>
        <topology evidence="1">Multi-pass membrane protein</topology>
    </subcellularLocation>
</comment>
<evidence type="ECO:0000259" key="10">
    <source>
        <dbReference type="PROSITE" id="PS50011"/>
    </source>
</evidence>